<keyword evidence="3" id="KW-1185">Reference proteome</keyword>
<feature type="chain" id="PRO_5039280037" evidence="1">
    <location>
        <begin position="23"/>
        <end position="100"/>
    </location>
</feature>
<evidence type="ECO:0000256" key="1">
    <source>
        <dbReference type="SAM" id="SignalP"/>
    </source>
</evidence>
<dbReference type="RefSeq" id="WP_183552272.1">
    <property type="nucleotide sequence ID" value="NZ_BMQT01000005.1"/>
</dbReference>
<dbReference type="Proteomes" id="UP000577707">
    <property type="component" value="Unassembled WGS sequence"/>
</dbReference>
<protein>
    <submittedName>
        <fullName evidence="2">tRNA(Arg) A34 adenosine deaminase TadA</fullName>
    </submittedName>
</protein>
<accession>A0A7W5A9S7</accession>
<reference evidence="2 3" key="1">
    <citation type="submission" date="2020-08" db="EMBL/GenBank/DDBJ databases">
        <title>Genomic Encyclopedia of Type Strains, Phase III (KMG-III): the genomes of soil and plant-associated and newly described type strains.</title>
        <authorList>
            <person name="Whitman W."/>
        </authorList>
    </citation>
    <scope>NUCLEOTIDE SEQUENCE [LARGE SCALE GENOMIC DNA]</scope>
    <source>
        <strain evidence="2 3">CECT 3302</strain>
    </source>
</reference>
<evidence type="ECO:0000313" key="2">
    <source>
        <dbReference type="EMBL" id="MBB3092341.1"/>
    </source>
</evidence>
<organism evidence="2 3">
    <name type="scientific">Nocardioides albus</name>
    <dbReference type="NCBI Taxonomy" id="1841"/>
    <lineage>
        <taxon>Bacteria</taxon>
        <taxon>Bacillati</taxon>
        <taxon>Actinomycetota</taxon>
        <taxon>Actinomycetes</taxon>
        <taxon>Propionibacteriales</taxon>
        <taxon>Nocardioidaceae</taxon>
        <taxon>Nocardioides</taxon>
    </lineage>
</organism>
<dbReference type="Gene3D" id="6.20.20.10">
    <property type="match status" value="1"/>
</dbReference>
<proteinExistence type="predicted"/>
<dbReference type="InterPro" id="IPR036410">
    <property type="entry name" value="HSP_DnaJ_Cys-rich_dom_sf"/>
</dbReference>
<dbReference type="AlphaFoldDB" id="A0A7W5A9S7"/>
<keyword evidence="1" id="KW-0732">Signal</keyword>
<dbReference type="EMBL" id="JACHXG010000022">
    <property type="protein sequence ID" value="MBB3092341.1"/>
    <property type="molecule type" value="Genomic_DNA"/>
</dbReference>
<comment type="caution">
    <text evidence="2">The sequence shown here is derived from an EMBL/GenBank/DDBJ whole genome shotgun (WGS) entry which is preliminary data.</text>
</comment>
<feature type="signal peptide" evidence="1">
    <location>
        <begin position="1"/>
        <end position="22"/>
    </location>
</feature>
<gene>
    <name evidence="2" type="ORF">FHS12_005320</name>
</gene>
<sequence>MTPLTLATATVLVALAAAGIYAAICSTLPFTRCRRCEGTGYRTRTNAFGRTKLRPCRRCSGAGTHLRAGRRLYYLARDIHAEATTTVLPARDSKPHKPGW</sequence>
<evidence type="ECO:0000313" key="3">
    <source>
        <dbReference type="Proteomes" id="UP000577707"/>
    </source>
</evidence>
<dbReference type="SUPFAM" id="SSF57938">
    <property type="entry name" value="DnaJ/Hsp40 cysteine-rich domain"/>
    <property type="match status" value="1"/>
</dbReference>
<name>A0A7W5A9S7_9ACTN</name>